<feature type="compositionally biased region" description="Basic and acidic residues" evidence="1">
    <location>
        <begin position="132"/>
        <end position="141"/>
    </location>
</feature>
<feature type="region of interest" description="Disordered" evidence="1">
    <location>
        <begin position="438"/>
        <end position="462"/>
    </location>
</feature>
<feature type="region of interest" description="Disordered" evidence="1">
    <location>
        <begin position="570"/>
        <end position="607"/>
    </location>
</feature>
<gene>
    <name evidence="2" type="ORF">ACHAXA_009914</name>
</gene>
<feature type="compositionally biased region" description="Acidic residues" evidence="1">
    <location>
        <begin position="572"/>
        <end position="588"/>
    </location>
</feature>
<feature type="compositionally biased region" description="Basic and acidic residues" evidence="1">
    <location>
        <begin position="592"/>
        <end position="601"/>
    </location>
</feature>
<feature type="region of interest" description="Disordered" evidence="1">
    <location>
        <begin position="1"/>
        <end position="50"/>
    </location>
</feature>
<feature type="region of interest" description="Disordered" evidence="1">
    <location>
        <begin position="343"/>
        <end position="407"/>
    </location>
</feature>
<sequence length="960" mass="106418">MEDMMDVGPQTPRGTSGAMSTRRNARDDENVGTVEKNTQTSRRGGMPKSWSGATAATALLIPSLGAGDEWSGVGHREREDVVLMKVGATRKPTYGRRKTTNTTEASPTGIEELQEFEEDRESQDFDNDDDDGGRKGEKLGADDDVVTPSKPAYGWRMTTNVTEASPTGVDELQDFQEDRGSQESDDFFACDDWYSKDNCMPNEDGESTSSQTFGLIKIHESASFRMGVEQSERRSIEFHRDVHDHNTNSLSKLVEPSEIHTCPPTKHLIELRHSVESDCGQSQSSSSFDADLVDDQSLVEREHSTAKDTLTPRFEMAIDESSNKSIESHASLGSFHQVYTTVTDSSAAETTEDSESAERDLPGDYFDSAYEVDTIEPDSKETKGSKNPNSDVVEREHSLVRSSGSKPWAKRDGYFESDSCGSDLETVPSESSMLSLGNVQVDRSVSPTSSVPDVISGNNDKPCPAREDFSNLRNFWLHEWRGMARAEPTPDKVVTNRDSDQPRYLLKEDVGNAMYDDNDGVVDLSTSQTADVAAPDNNIFTDRDGNQYLRIFDLNSGDNIYEVIEQQSYELETVEEGSGEEEDEEETQQEGGNRREEEKVDNGSMSKLLNTLLEKTVESERKKMAGSNQHASLEDLHGLFDKYQGNASLEDLHSLFDRYQGMLKTPPAVFELSLVVKPSKKPCIHTKEKRKIVKAKLAKPKYNLSKSVDRETRPKTKLRKGAPFKKKLEISGADLNVSSESIHASQKSLDNIFSQSLYIISTQESGRPNAEALTNVEDFEDHSSATETPKAFRLVERKFLYASITKNKTNDQLSKPITMIETSDHLLDPVVNEISSVIDDASSSVQSSVPSMSVASAATTHEQLVKYASNGGFLSEFNPSVALSSTSADLSVLDDNTNDEDQPSEINKGTPSMLMKLYEENAQLAETLAATQRELAMTQWKLRMAALEIDEMISTARYEI</sequence>
<evidence type="ECO:0000256" key="1">
    <source>
        <dbReference type="SAM" id="MobiDB-lite"/>
    </source>
</evidence>
<dbReference type="AlphaFoldDB" id="A0ABD3RXZ6"/>
<comment type="caution">
    <text evidence="2">The sequence shown here is derived from an EMBL/GenBank/DDBJ whole genome shotgun (WGS) entry which is preliminary data.</text>
</comment>
<protein>
    <submittedName>
        <fullName evidence="2">Uncharacterized protein</fullName>
    </submittedName>
</protein>
<proteinExistence type="predicted"/>
<feature type="compositionally biased region" description="Polar residues" evidence="1">
    <location>
        <begin position="438"/>
        <end position="459"/>
    </location>
</feature>
<keyword evidence="3" id="KW-1185">Reference proteome</keyword>
<evidence type="ECO:0000313" key="3">
    <source>
        <dbReference type="Proteomes" id="UP001530377"/>
    </source>
</evidence>
<accession>A0ABD3RXZ6</accession>
<dbReference type="Proteomes" id="UP001530377">
    <property type="component" value="Unassembled WGS sequence"/>
</dbReference>
<feature type="compositionally biased region" description="Acidic residues" evidence="1">
    <location>
        <begin position="112"/>
        <end position="131"/>
    </location>
</feature>
<reference evidence="2 3" key="1">
    <citation type="submission" date="2024-10" db="EMBL/GenBank/DDBJ databases">
        <title>Updated reference genomes for cyclostephanoid diatoms.</title>
        <authorList>
            <person name="Roberts W.R."/>
            <person name="Alverson A.J."/>
        </authorList>
    </citation>
    <scope>NUCLEOTIDE SEQUENCE [LARGE SCALE GENOMIC DNA]</scope>
    <source>
        <strain evidence="2 3">AJA228-03</strain>
    </source>
</reference>
<name>A0ABD3RXZ6_9STRA</name>
<dbReference type="EMBL" id="JALLPB020000119">
    <property type="protein sequence ID" value="KAL3817083.1"/>
    <property type="molecule type" value="Genomic_DNA"/>
</dbReference>
<evidence type="ECO:0000313" key="2">
    <source>
        <dbReference type="EMBL" id="KAL3817083.1"/>
    </source>
</evidence>
<organism evidence="2 3">
    <name type="scientific">Cyclostephanos tholiformis</name>
    <dbReference type="NCBI Taxonomy" id="382380"/>
    <lineage>
        <taxon>Eukaryota</taxon>
        <taxon>Sar</taxon>
        <taxon>Stramenopiles</taxon>
        <taxon>Ochrophyta</taxon>
        <taxon>Bacillariophyta</taxon>
        <taxon>Coscinodiscophyceae</taxon>
        <taxon>Thalassiosirophycidae</taxon>
        <taxon>Stephanodiscales</taxon>
        <taxon>Stephanodiscaceae</taxon>
        <taxon>Cyclostephanos</taxon>
    </lineage>
</organism>
<feature type="compositionally biased region" description="Polar residues" evidence="1">
    <location>
        <begin position="12"/>
        <end position="22"/>
    </location>
</feature>
<feature type="region of interest" description="Disordered" evidence="1">
    <location>
        <begin position="88"/>
        <end position="167"/>
    </location>
</feature>